<reference evidence="9 10" key="1">
    <citation type="submission" date="2021-03" db="EMBL/GenBank/DDBJ databases">
        <title>Metabolic Capacity of the Antarctic Cyanobacterium Phormidium pseudopriestleyi that Sustains Oxygenic Photosynthesis in the Presence of Hydrogen Sulfide.</title>
        <authorList>
            <person name="Lumian J.E."/>
            <person name="Jungblut A.D."/>
            <person name="Dillon M.L."/>
            <person name="Hawes I."/>
            <person name="Doran P.T."/>
            <person name="Mackey T.J."/>
            <person name="Dick G.J."/>
            <person name="Grettenberger C.L."/>
            <person name="Sumner D.Y."/>
        </authorList>
    </citation>
    <scope>NUCLEOTIDE SEQUENCE [LARGE SCALE GENOMIC DNA]</scope>
    <source>
        <strain evidence="9 10">FRX01</strain>
    </source>
</reference>
<sequence>MTDRIQELEDRNRELEQKVAQLTEQLTDQNQQFQDSLQELQRLQQHLLQMEKMSMLGQMVSGISHEINNPINFIYGNLPYVQEHVEDLFKVLEAYQEGYPDNAEAVEEILEEVELDYVLEDLPRIMGSLKVGAERIRDLVLTLRNFYRLDEPDMKVADLQEGLEATLVLLNNRYKQNIEVVCEFGKLPKIECYINQLNQVFMNLINNAIDALEEPEKPAISGEEKLERKPGKRKIIITTETLENNRVAITISDNGPGISTDISTRVFEPFFTTKAMGVGTGLGLSISKKIIEENHYGKIVCTSKPNEGSTFRVELPVSQPKDTEDLAESEKPAVQV</sequence>
<comment type="caution">
    <text evidence="9">The sequence shown here is derived from an EMBL/GenBank/DDBJ whole genome shotgun (WGS) entry which is preliminary data.</text>
</comment>
<dbReference type="Proteomes" id="UP000664844">
    <property type="component" value="Unassembled WGS sequence"/>
</dbReference>
<organism evidence="9 10">
    <name type="scientific">Phormidium pseudopriestleyi FRX01</name>
    <dbReference type="NCBI Taxonomy" id="1759528"/>
    <lineage>
        <taxon>Bacteria</taxon>
        <taxon>Bacillati</taxon>
        <taxon>Cyanobacteriota</taxon>
        <taxon>Cyanophyceae</taxon>
        <taxon>Oscillatoriophycideae</taxon>
        <taxon>Oscillatoriales</taxon>
        <taxon>Oscillatoriaceae</taxon>
        <taxon>Phormidium</taxon>
    </lineage>
</organism>
<dbReference type="InterPro" id="IPR036890">
    <property type="entry name" value="HATPase_C_sf"/>
</dbReference>
<dbReference type="EMBL" id="JAFLQW010000514">
    <property type="protein sequence ID" value="MBO0351211.1"/>
    <property type="molecule type" value="Genomic_DNA"/>
</dbReference>
<comment type="catalytic activity">
    <reaction evidence="1">
        <text>ATP + protein L-histidine = ADP + protein N-phospho-L-histidine.</text>
        <dbReference type="EC" id="2.7.13.3"/>
    </reaction>
</comment>
<keyword evidence="5" id="KW-0902">Two-component regulatory system</keyword>
<evidence type="ECO:0000256" key="2">
    <source>
        <dbReference type="ARBA" id="ARBA00012438"/>
    </source>
</evidence>
<dbReference type="Pfam" id="PF02518">
    <property type="entry name" value="HATPase_c"/>
    <property type="match status" value="1"/>
</dbReference>
<dbReference type="PRINTS" id="PR00344">
    <property type="entry name" value="BCTRLSENSOR"/>
</dbReference>
<dbReference type="InterPro" id="IPR003594">
    <property type="entry name" value="HATPase_dom"/>
</dbReference>
<evidence type="ECO:0000256" key="5">
    <source>
        <dbReference type="ARBA" id="ARBA00023012"/>
    </source>
</evidence>
<dbReference type="InterPro" id="IPR004358">
    <property type="entry name" value="Sig_transdc_His_kin-like_C"/>
</dbReference>
<dbReference type="SUPFAM" id="SSF47384">
    <property type="entry name" value="Homodimeric domain of signal transducing histidine kinase"/>
    <property type="match status" value="1"/>
</dbReference>
<dbReference type="InterPro" id="IPR003661">
    <property type="entry name" value="HisK_dim/P_dom"/>
</dbReference>
<evidence type="ECO:0000256" key="1">
    <source>
        <dbReference type="ARBA" id="ARBA00000085"/>
    </source>
</evidence>
<dbReference type="GO" id="GO:0016301">
    <property type="term" value="F:kinase activity"/>
    <property type="evidence" value="ECO:0007669"/>
    <property type="project" value="UniProtKB-KW"/>
</dbReference>
<evidence type="ECO:0000256" key="6">
    <source>
        <dbReference type="SAM" id="Coils"/>
    </source>
</evidence>
<dbReference type="PANTHER" id="PTHR43065">
    <property type="entry name" value="SENSOR HISTIDINE KINASE"/>
    <property type="match status" value="1"/>
</dbReference>
<dbReference type="PANTHER" id="PTHR43065:SF50">
    <property type="entry name" value="HISTIDINE KINASE"/>
    <property type="match status" value="1"/>
</dbReference>
<feature type="compositionally biased region" description="Basic and acidic residues" evidence="7">
    <location>
        <begin position="321"/>
        <end position="336"/>
    </location>
</feature>
<keyword evidence="6" id="KW-0175">Coiled coil</keyword>
<feature type="coiled-coil region" evidence="6">
    <location>
        <begin position="5"/>
        <end position="53"/>
    </location>
</feature>
<keyword evidence="3" id="KW-0597">Phosphoprotein</keyword>
<feature type="domain" description="Histidine kinase" evidence="8">
    <location>
        <begin position="62"/>
        <end position="319"/>
    </location>
</feature>
<dbReference type="Gene3D" id="3.30.565.10">
    <property type="entry name" value="Histidine kinase-like ATPase, C-terminal domain"/>
    <property type="match status" value="1"/>
</dbReference>
<dbReference type="EC" id="2.7.13.3" evidence="2"/>
<dbReference type="Gene3D" id="1.10.287.130">
    <property type="match status" value="1"/>
</dbReference>
<evidence type="ECO:0000313" key="10">
    <source>
        <dbReference type="Proteomes" id="UP000664844"/>
    </source>
</evidence>
<dbReference type="CDD" id="cd00082">
    <property type="entry name" value="HisKA"/>
    <property type="match status" value="1"/>
</dbReference>
<evidence type="ECO:0000256" key="3">
    <source>
        <dbReference type="ARBA" id="ARBA00022553"/>
    </source>
</evidence>
<dbReference type="PROSITE" id="PS50109">
    <property type="entry name" value="HIS_KIN"/>
    <property type="match status" value="1"/>
</dbReference>
<name>A0ABS3FVR1_9CYAN</name>
<gene>
    <name evidence="9" type="ORF">J0895_19460</name>
</gene>
<evidence type="ECO:0000259" key="8">
    <source>
        <dbReference type="PROSITE" id="PS50109"/>
    </source>
</evidence>
<dbReference type="InterPro" id="IPR036097">
    <property type="entry name" value="HisK_dim/P_sf"/>
</dbReference>
<proteinExistence type="predicted"/>
<feature type="region of interest" description="Disordered" evidence="7">
    <location>
        <begin position="315"/>
        <end position="336"/>
    </location>
</feature>
<keyword evidence="10" id="KW-1185">Reference proteome</keyword>
<keyword evidence="4 9" id="KW-0808">Transferase</keyword>
<evidence type="ECO:0000256" key="7">
    <source>
        <dbReference type="SAM" id="MobiDB-lite"/>
    </source>
</evidence>
<keyword evidence="4 9" id="KW-0418">Kinase</keyword>
<protein>
    <recommendedName>
        <fullName evidence="2">histidine kinase</fullName>
        <ecNumber evidence="2">2.7.13.3</ecNumber>
    </recommendedName>
</protein>
<dbReference type="Pfam" id="PF00512">
    <property type="entry name" value="HisKA"/>
    <property type="match status" value="1"/>
</dbReference>
<accession>A0ABS3FVR1</accession>
<dbReference type="RefSeq" id="WP_207089659.1">
    <property type="nucleotide sequence ID" value="NZ_JAFLQW010000514.1"/>
</dbReference>
<dbReference type="InterPro" id="IPR005467">
    <property type="entry name" value="His_kinase_dom"/>
</dbReference>
<dbReference type="SUPFAM" id="SSF55874">
    <property type="entry name" value="ATPase domain of HSP90 chaperone/DNA topoisomerase II/histidine kinase"/>
    <property type="match status" value="1"/>
</dbReference>
<evidence type="ECO:0000256" key="4">
    <source>
        <dbReference type="ARBA" id="ARBA00022777"/>
    </source>
</evidence>
<evidence type="ECO:0000313" key="9">
    <source>
        <dbReference type="EMBL" id="MBO0351211.1"/>
    </source>
</evidence>
<dbReference type="SMART" id="SM00387">
    <property type="entry name" value="HATPase_c"/>
    <property type="match status" value="1"/>
</dbReference>